<reference evidence="1 3" key="2">
    <citation type="journal article" date="2013" name="Nature">
        <title>Insights into bilaterian evolution from three spiralian genomes.</title>
        <authorList>
            <person name="Simakov O."/>
            <person name="Marletaz F."/>
            <person name="Cho S.J."/>
            <person name="Edsinger-Gonzales E."/>
            <person name="Havlak P."/>
            <person name="Hellsten U."/>
            <person name="Kuo D.H."/>
            <person name="Larsson T."/>
            <person name="Lv J."/>
            <person name="Arendt D."/>
            <person name="Savage R."/>
            <person name="Osoegawa K."/>
            <person name="de Jong P."/>
            <person name="Grimwood J."/>
            <person name="Chapman J.A."/>
            <person name="Shapiro H."/>
            <person name="Aerts A."/>
            <person name="Otillar R.P."/>
            <person name="Terry A.Y."/>
            <person name="Boore J.L."/>
            <person name="Grigoriev I.V."/>
            <person name="Lindberg D.R."/>
            <person name="Seaver E.C."/>
            <person name="Weisblat D.A."/>
            <person name="Putnam N.H."/>
            <person name="Rokhsar D.S."/>
        </authorList>
    </citation>
    <scope>NUCLEOTIDE SEQUENCE</scope>
</reference>
<dbReference type="KEGG" id="hro:HELRODRAFT_168471"/>
<keyword evidence="3" id="KW-1185">Reference proteome</keyword>
<protein>
    <recommendedName>
        <fullName evidence="4">VPS9 domain-containing protein</fullName>
    </recommendedName>
</protein>
<dbReference type="EnsemblMetazoa" id="HelroT168471">
    <property type="protein sequence ID" value="HelroP168471"/>
    <property type="gene ID" value="HelroG168471"/>
</dbReference>
<evidence type="ECO:0000313" key="3">
    <source>
        <dbReference type="Proteomes" id="UP000015101"/>
    </source>
</evidence>
<dbReference type="Proteomes" id="UP000015101">
    <property type="component" value="Unassembled WGS sequence"/>
</dbReference>
<dbReference type="CTD" id="20202370"/>
<sequence length="975" mass="113109">MKLRLIIEKCNVEISNVKLKEGYIPSIFEYTCAGEIKSIQEKPAEFLEPAIWFKILLMDVLTIDCNIRTVYWTPVTRFDSVDEDPDKVANAVADDVDELNTESVVFEDLYDESFKMDDECVDYFNYLDEVYDVLPSMLIMYRDKKMTKEEFYKSLIKLIHVNVLPNVRLGFENLDLLKKCFHTYTNYMKRWNNLIGNKTSQLSELKATKFRERKKFLQRINSTKDIKIYDKLLNLLEVEYKKDLERASYDFKKLHEDYMRSVCDAVCKDTTAKLSKAVESRKEEIISMNNVLDNIRRLKSRSSFSKMLYRLNSPARDDETMQNMYLTMKEAEDILQKKIYTFMDKKLMLLTVYENMRNVIQELMEGYESYGVDFDRKSRMKSNILAETSTSLHWKSLPELVNIILCNAQHDITKDHNAVVEKVRHILMETLKKFNSQSQYNSIVPKLMNKHATVVESVLKKELNECTSDVGNSCCNIVKHNSNVDNRDLYHNNNNNNESSSVSLNKYIFSATADDSLTDSYETLHLTRSPSLNNLLHSLDRAKICRCNSVTSSGKFSEIGDRTEKFKRSLMSVPSFKSYLEEEFVKNDDFSYLVETIQQVKPMIADHFKSICTKLTVEIDKSYDHQNFRKIWVIYENYFYENILSLILELYRAQFASKTEVLTDWIFKMTLNDLDMADTKTLQLLLVPQNDSYEAFYCQSILAGSNYANVSNVADSPAGSTGSLINAIIDGLTTEEDVFYDDHQADSYEKHVKANVCKKLKNVATAVDKVLKIKMKAKIRNKDSGFELSGQMNNEEVDDDDINAGLTHHKVKPQWENQLSSTSLKPLTFDIDKYISESSSRSIRMKPIVMNRFLKAYSHLKIALSASTPLVKTHHLCRCLKEVSNQMIKLYREVYRTDLMVCNDELMDGLIVLICNLENKEIVSDLYVQLQLMTDTLADLFEAGEYRFALVMFQGVCQYLQDKTMMKKNRLNSTS</sequence>
<accession>T1F0M0</accession>
<dbReference type="eggNOG" id="ENOG502SAZD">
    <property type="taxonomic scope" value="Eukaryota"/>
</dbReference>
<gene>
    <name evidence="2" type="primary">20202370</name>
    <name evidence="1" type="ORF">HELRODRAFT_168471</name>
</gene>
<evidence type="ECO:0008006" key="4">
    <source>
        <dbReference type="Google" id="ProtNLM"/>
    </source>
</evidence>
<dbReference type="Gene3D" id="1.20.1050.80">
    <property type="entry name" value="VPS9 domain"/>
    <property type="match status" value="1"/>
</dbReference>
<dbReference type="HOGENOM" id="CLU_304683_0_0_1"/>
<organism evidence="2 3">
    <name type="scientific">Helobdella robusta</name>
    <name type="common">Californian leech</name>
    <dbReference type="NCBI Taxonomy" id="6412"/>
    <lineage>
        <taxon>Eukaryota</taxon>
        <taxon>Metazoa</taxon>
        <taxon>Spiralia</taxon>
        <taxon>Lophotrochozoa</taxon>
        <taxon>Annelida</taxon>
        <taxon>Clitellata</taxon>
        <taxon>Hirudinea</taxon>
        <taxon>Rhynchobdellida</taxon>
        <taxon>Glossiphoniidae</taxon>
        <taxon>Helobdella</taxon>
    </lineage>
</organism>
<evidence type="ECO:0000313" key="2">
    <source>
        <dbReference type="EnsemblMetazoa" id="HelroP168471"/>
    </source>
</evidence>
<evidence type="ECO:0000313" key="1">
    <source>
        <dbReference type="EMBL" id="ESO09483.1"/>
    </source>
</evidence>
<dbReference type="RefSeq" id="XP_009012576.1">
    <property type="nucleotide sequence ID" value="XM_009014328.1"/>
</dbReference>
<dbReference type="EMBL" id="AMQM01002975">
    <property type="status" value="NOT_ANNOTATED_CDS"/>
    <property type="molecule type" value="Genomic_DNA"/>
</dbReference>
<dbReference type="InParanoid" id="T1F0M0"/>
<dbReference type="AlphaFoldDB" id="T1F0M0"/>
<dbReference type="OrthoDB" id="10028873at2759"/>
<dbReference type="GeneID" id="20202370"/>
<proteinExistence type="predicted"/>
<name>T1F0M0_HELRO</name>
<dbReference type="OMA" id="SALWFKT"/>
<reference evidence="3" key="1">
    <citation type="submission" date="2012-12" db="EMBL/GenBank/DDBJ databases">
        <authorList>
            <person name="Hellsten U."/>
            <person name="Grimwood J."/>
            <person name="Chapman J.A."/>
            <person name="Shapiro H."/>
            <person name="Aerts A."/>
            <person name="Otillar R.P."/>
            <person name="Terry A.Y."/>
            <person name="Boore J.L."/>
            <person name="Simakov O."/>
            <person name="Marletaz F."/>
            <person name="Cho S.-J."/>
            <person name="Edsinger-Gonzales E."/>
            <person name="Havlak P."/>
            <person name="Kuo D.-H."/>
            <person name="Larsson T."/>
            <person name="Lv J."/>
            <person name="Arendt D."/>
            <person name="Savage R."/>
            <person name="Osoegawa K."/>
            <person name="de Jong P."/>
            <person name="Lindberg D.R."/>
            <person name="Seaver E.C."/>
            <person name="Weisblat D.A."/>
            <person name="Putnam N.H."/>
            <person name="Grigoriev I.V."/>
            <person name="Rokhsar D.S."/>
        </authorList>
    </citation>
    <scope>NUCLEOTIDE SEQUENCE</scope>
</reference>
<dbReference type="EMBL" id="KB095959">
    <property type="protein sequence ID" value="ESO09483.1"/>
    <property type="molecule type" value="Genomic_DNA"/>
</dbReference>
<reference evidence="2" key="3">
    <citation type="submission" date="2015-06" db="UniProtKB">
        <authorList>
            <consortium name="EnsemblMetazoa"/>
        </authorList>
    </citation>
    <scope>IDENTIFICATION</scope>
</reference>
<dbReference type="InterPro" id="IPR037191">
    <property type="entry name" value="VPS9_dom_sf"/>
</dbReference>